<evidence type="ECO:0000313" key="3">
    <source>
        <dbReference type="Proteomes" id="UP000626109"/>
    </source>
</evidence>
<sequence length="1381" mass="147901">MQCYVATCASVPIIISTPFSLIASGSPAGGFLPCMPAEATKGASTMILKLEARMLATRATSCAPYQEATAGARRSCMDEVWVAPQQAYRVVPPRTELALSSAFPQKCVHFSCTAPGLSNVRVACTGHCQQKVRCVHKLSASLLAKPLFILSDMQISFQPTATSPLTVEEVLICLFISSSWAFNSSQPSFTCRPLPSICMPLCEEHSCACIQAAAGGIWAMKFKARIIAVGPSHHLQTRNGPANGASSGRCMREVWVAPQQAYRVPPMTELAIPSVVLQKRVHSVPGVSNVRLACTGHCQQMVPCVYKLSSSLLAKPLFILSDEQINFQPTITSTLTSEEVTICLFISSNWAFSSSQSSYAVHRFGESSALSPVQNLAYVAHVDRPRFRRIRCGMPVPSISTPFSLNPSLHGSPAGSFLDCVPAEARGIETLKFKAQAQLLATATSRNYSQESSVDQSKLRLTHQVGEAPSGFSLPRKESSIIDFWSREKLMKLAAPLGGGSLVESSLHQSAYILGSTPLSQSESSASNFGFLFRVPEEQQQGWCSSIHEQALVTTTTRATMLSQHSPAAGERKVLSLRACCLQAVFAAATFSAAPPACMSWLPKGAAKLKRSSSGDVAAGEELLRASSSLLSSDNLRVRAASLNTTLLSSHSLLKNASSLLSHLVQPGPSDLAHDAGLFCDGGAKSLRGGLVRACSREQQHLKLSSSESKQETQTTSTPASPACYPDSGLKKQRTLSLQRSAFTSSRSRSLVLIAAWKCPACNLHAQFEYTRRPQLQRVMQKPAAADATKTTSAACATAEKKVLLGIVPSTAAHVHRCFSAERACSTGEVASSMLLLVSEFEPMTCNETKTLLLLVDVYLASSATLGLAGMNQLTRMLCLPMEMPCIQLRRSGIPTSALTSRKLVATVSCQGPAMQQRQVASKFSKWHSPSHQQQQQRHSQAQQVSAVSGPEEDPPTVDTIRPVSFVQACVQEVGFPLSSIQQSGSVLGQGRQRDSGTDYQELASTCAFLARPVQLCSCPCEQSCSPVESRVILHLCLLPRRQEAGVFCFVGSCLTQQLLSIRASLPRQCNAVAKSAGSVRPVRRSPLCKPACEQFFPMWLGAAAQSQLSQPLSLTGGQSCSRTNLPAGVPACGAVLGRGQQSVMKKARAKLSLAAVPQSKLLGFNSLALLQMSGADSDEPLKAATTNSGLRVPLVQLALVPASLSEDSASARLEMALAPCRLVLLRAAPEQLGRTTDFAQQRSAPRAVNNNDNNSTVVALLPTGVPASLLSFGALPMHCVLRGQATPSQVDIIMLDFSYSLQVSCKSTTCCTPPVRFAYFTAGFMAPHISKPVPVVVASGDVLQVQLRRPGLLVLLKVFFISCCYWLCCDLSWVCSFLKC</sequence>
<dbReference type="Proteomes" id="UP000626109">
    <property type="component" value="Unassembled WGS sequence"/>
</dbReference>
<evidence type="ECO:0000313" key="2">
    <source>
        <dbReference type="EMBL" id="CAE8741905.1"/>
    </source>
</evidence>
<feature type="compositionally biased region" description="Low complexity" evidence="1">
    <location>
        <begin position="702"/>
        <end position="718"/>
    </location>
</feature>
<proteinExistence type="predicted"/>
<feature type="compositionally biased region" description="Low complexity" evidence="1">
    <location>
        <begin position="931"/>
        <end position="949"/>
    </location>
</feature>
<reference evidence="2" key="1">
    <citation type="submission" date="2021-02" db="EMBL/GenBank/DDBJ databases">
        <authorList>
            <person name="Dougan E. K."/>
            <person name="Rhodes N."/>
            <person name="Thang M."/>
            <person name="Chan C."/>
        </authorList>
    </citation>
    <scope>NUCLEOTIDE SEQUENCE</scope>
</reference>
<gene>
    <name evidence="2" type="ORF">PGLA2088_LOCUS50721</name>
</gene>
<name>A0A813LZ49_POLGL</name>
<organism evidence="2 3">
    <name type="scientific">Polarella glacialis</name>
    <name type="common">Dinoflagellate</name>
    <dbReference type="NCBI Taxonomy" id="89957"/>
    <lineage>
        <taxon>Eukaryota</taxon>
        <taxon>Sar</taxon>
        <taxon>Alveolata</taxon>
        <taxon>Dinophyceae</taxon>
        <taxon>Suessiales</taxon>
        <taxon>Suessiaceae</taxon>
        <taxon>Polarella</taxon>
    </lineage>
</organism>
<feature type="region of interest" description="Disordered" evidence="1">
    <location>
        <begin position="921"/>
        <end position="957"/>
    </location>
</feature>
<evidence type="ECO:0000256" key="1">
    <source>
        <dbReference type="SAM" id="MobiDB-lite"/>
    </source>
</evidence>
<comment type="caution">
    <text evidence="2">The sequence shown here is derived from an EMBL/GenBank/DDBJ whole genome shotgun (WGS) entry which is preliminary data.</text>
</comment>
<accession>A0A813LZ49</accession>
<dbReference type="EMBL" id="CAJNNW010037454">
    <property type="protein sequence ID" value="CAE8741905.1"/>
    <property type="molecule type" value="Genomic_DNA"/>
</dbReference>
<protein>
    <submittedName>
        <fullName evidence="2">Uncharacterized protein</fullName>
    </submittedName>
</protein>
<feature type="region of interest" description="Disordered" evidence="1">
    <location>
        <begin position="702"/>
        <end position="729"/>
    </location>
</feature>